<comment type="caution">
    <text evidence="2">The sequence shown here is derived from an EMBL/GenBank/DDBJ whole genome shotgun (WGS) entry which is preliminary data.</text>
</comment>
<feature type="region of interest" description="Disordered" evidence="1">
    <location>
        <begin position="48"/>
        <end position="106"/>
    </location>
</feature>
<reference evidence="2 3" key="1">
    <citation type="submission" date="2019-06" db="EMBL/GenBank/DDBJ databases">
        <title>Draft genomes of female and male turbot (Scophthalmus maximus).</title>
        <authorList>
            <person name="Xu H."/>
            <person name="Xu X.-W."/>
            <person name="Shao C."/>
            <person name="Chen S."/>
        </authorList>
    </citation>
    <scope>NUCLEOTIDE SEQUENCE [LARGE SCALE GENOMIC DNA]</scope>
    <source>
        <strain evidence="2">Ysfricsl-2016a</strain>
        <tissue evidence="2">Blood</tissue>
    </source>
</reference>
<evidence type="ECO:0000256" key="1">
    <source>
        <dbReference type="SAM" id="MobiDB-lite"/>
    </source>
</evidence>
<proteinExistence type="predicted"/>
<name>A0A6A4RVT2_SCOMX</name>
<evidence type="ECO:0000313" key="2">
    <source>
        <dbReference type="EMBL" id="KAF0026143.1"/>
    </source>
</evidence>
<dbReference type="AlphaFoldDB" id="A0A6A4RVT2"/>
<feature type="compositionally biased region" description="Acidic residues" evidence="1">
    <location>
        <begin position="73"/>
        <end position="106"/>
    </location>
</feature>
<organism evidence="2 3">
    <name type="scientific">Scophthalmus maximus</name>
    <name type="common">Turbot</name>
    <name type="synonym">Psetta maxima</name>
    <dbReference type="NCBI Taxonomy" id="52904"/>
    <lineage>
        <taxon>Eukaryota</taxon>
        <taxon>Metazoa</taxon>
        <taxon>Chordata</taxon>
        <taxon>Craniata</taxon>
        <taxon>Vertebrata</taxon>
        <taxon>Euteleostomi</taxon>
        <taxon>Actinopterygii</taxon>
        <taxon>Neopterygii</taxon>
        <taxon>Teleostei</taxon>
        <taxon>Neoteleostei</taxon>
        <taxon>Acanthomorphata</taxon>
        <taxon>Carangaria</taxon>
        <taxon>Pleuronectiformes</taxon>
        <taxon>Pleuronectoidei</taxon>
        <taxon>Scophthalmidae</taxon>
        <taxon>Scophthalmus</taxon>
    </lineage>
</organism>
<accession>A0A6A4RVT2</accession>
<gene>
    <name evidence="2" type="ORF">F2P81_020880</name>
</gene>
<sequence length="106" mass="11613">MPGGPFPPSLTVNQEACVTDNLFSSHKHGTPLEQALSTVLYRPQSCAARAAGPPAHRQSSSAAACQNIKPYDERDEEEFEPGIEEEEEQVEEEEEQVEEEEKEAGG</sequence>
<dbReference type="EMBL" id="VEVO01000019">
    <property type="protein sequence ID" value="KAF0026143.1"/>
    <property type="molecule type" value="Genomic_DNA"/>
</dbReference>
<evidence type="ECO:0000313" key="3">
    <source>
        <dbReference type="Proteomes" id="UP000438429"/>
    </source>
</evidence>
<protein>
    <submittedName>
        <fullName evidence="2">Uncharacterized protein</fullName>
    </submittedName>
</protein>
<dbReference type="Proteomes" id="UP000438429">
    <property type="component" value="Unassembled WGS sequence"/>
</dbReference>